<evidence type="ECO:0000313" key="2">
    <source>
        <dbReference type="EMBL" id="CAK9148509.1"/>
    </source>
</evidence>
<keyword evidence="4" id="KW-1185">Reference proteome</keyword>
<dbReference type="Proteomes" id="UP001642360">
    <property type="component" value="Unassembled WGS sequence"/>
</dbReference>
<dbReference type="EMBL" id="CAUOFW020001753">
    <property type="protein sequence ID" value="CAK9148509.1"/>
    <property type="molecule type" value="Genomic_DNA"/>
</dbReference>
<comment type="caution">
    <text evidence="2">The sequence shown here is derived from an EMBL/GenBank/DDBJ whole genome shotgun (WGS) entry which is preliminary data.</text>
</comment>
<dbReference type="EMBL" id="CAUOFW020008024">
    <property type="protein sequence ID" value="CAK9181394.1"/>
    <property type="molecule type" value="Genomic_DNA"/>
</dbReference>
<organism evidence="2 4">
    <name type="scientific">Ilex paraguariensis</name>
    <name type="common">yerba mate</name>
    <dbReference type="NCBI Taxonomy" id="185542"/>
    <lineage>
        <taxon>Eukaryota</taxon>
        <taxon>Viridiplantae</taxon>
        <taxon>Streptophyta</taxon>
        <taxon>Embryophyta</taxon>
        <taxon>Tracheophyta</taxon>
        <taxon>Spermatophyta</taxon>
        <taxon>Magnoliopsida</taxon>
        <taxon>eudicotyledons</taxon>
        <taxon>Gunneridae</taxon>
        <taxon>Pentapetalae</taxon>
        <taxon>asterids</taxon>
        <taxon>campanulids</taxon>
        <taxon>Aquifoliales</taxon>
        <taxon>Aquifoliaceae</taxon>
        <taxon>Ilex</taxon>
    </lineage>
</organism>
<dbReference type="Gene3D" id="6.10.250.2200">
    <property type="match status" value="1"/>
</dbReference>
<reference evidence="2 4" key="1">
    <citation type="submission" date="2024-02" db="EMBL/GenBank/DDBJ databases">
        <authorList>
            <person name="Vignale AGUSTIN F."/>
            <person name="Sosa J E."/>
            <person name="Modenutti C."/>
        </authorList>
    </citation>
    <scope>NUCLEOTIDE SEQUENCE [LARGE SCALE GENOMIC DNA]</scope>
</reference>
<evidence type="ECO:0000256" key="1">
    <source>
        <dbReference type="SAM" id="Coils"/>
    </source>
</evidence>
<evidence type="ECO:0000313" key="3">
    <source>
        <dbReference type="EMBL" id="CAK9181394.1"/>
    </source>
</evidence>
<accession>A0ABC8RZW6</accession>
<name>A0ABC8RZW6_9AQUA</name>
<sequence>PQLSSTDIPEFLKVAHSSYEEDKAKFEKKIENLLKDKAEFEMKIESLRHSYEKQNAKFEKIEAHQQADFASFDKDKAKLEEKIEALGFAVECIKQELGKFN</sequence>
<evidence type="ECO:0000313" key="4">
    <source>
        <dbReference type="Proteomes" id="UP001642360"/>
    </source>
</evidence>
<dbReference type="AlphaFoldDB" id="A0ABC8RZW6"/>
<keyword evidence="1" id="KW-0175">Coiled coil</keyword>
<protein>
    <submittedName>
        <fullName evidence="2">Uncharacterized protein</fullName>
    </submittedName>
</protein>
<feature type="coiled-coil region" evidence="1">
    <location>
        <begin position="16"/>
        <end position="96"/>
    </location>
</feature>
<proteinExistence type="predicted"/>
<gene>
    <name evidence="2" type="ORF">ILEXP_LOCUS16451</name>
    <name evidence="3" type="ORF">ILEXP_LOCUS51448</name>
</gene>
<feature type="non-terminal residue" evidence="2">
    <location>
        <position position="1"/>
    </location>
</feature>